<reference evidence="1 2" key="2">
    <citation type="submission" date="2015-05" db="EMBL/GenBank/DDBJ databases">
        <authorList>
            <person name="Morales-Cruz A."/>
            <person name="Amrine K.C."/>
            <person name="Cantu D."/>
        </authorList>
    </citation>
    <scope>NUCLEOTIDE SEQUENCE [LARGE SCALE GENOMIC DNA]</scope>
    <source>
        <strain evidence="1">DA912</strain>
    </source>
</reference>
<gene>
    <name evidence="1" type="ORF">UCDDA912_g10086</name>
</gene>
<protein>
    <submittedName>
        <fullName evidence="1">Uncharacterized protein</fullName>
    </submittedName>
</protein>
<dbReference type="OrthoDB" id="5214413at2759"/>
<name>A0A0G2F5F3_9PEZI</name>
<dbReference type="EMBL" id="LCUC01000569">
    <property type="protein sequence ID" value="KKY29987.1"/>
    <property type="molecule type" value="Genomic_DNA"/>
</dbReference>
<evidence type="ECO:0000313" key="2">
    <source>
        <dbReference type="Proteomes" id="UP000034680"/>
    </source>
</evidence>
<organism evidence="1 2">
    <name type="scientific">Diaporthe ampelina</name>
    <dbReference type="NCBI Taxonomy" id="1214573"/>
    <lineage>
        <taxon>Eukaryota</taxon>
        <taxon>Fungi</taxon>
        <taxon>Dikarya</taxon>
        <taxon>Ascomycota</taxon>
        <taxon>Pezizomycotina</taxon>
        <taxon>Sordariomycetes</taxon>
        <taxon>Sordariomycetidae</taxon>
        <taxon>Diaporthales</taxon>
        <taxon>Diaporthaceae</taxon>
        <taxon>Diaporthe</taxon>
    </lineage>
</organism>
<comment type="caution">
    <text evidence="1">The sequence shown here is derived from an EMBL/GenBank/DDBJ whole genome shotgun (WGS) entry which is preliminary data.</text>
</comment>
<sequence length="252" mass="28700">MSDRQVSMPSTSVDMKCKVFAAIRLPDNYGQYSWEQINFQYEQSILDLPRALLDEASNGQFSQVNPPMVSALPARPVVPNTSEGTGGGARICAVLHDRLVYLKSLIGEVRQILELLHLALGGFDTDEYDPCMIVGLDFSDPSQPMNPLAAYFLRALVRMRMAHVDFELVSQDVERVLEAIAHVQRGLLAPAVSLSPSGMVELETQYRAWESVYLDIKIKWFEFNSGLSERTMFFRDQQRRRKFKQWQSRYGI</sequence>
<dbReference type="AlphaFoldDB" id="A0A0G2F5F3"/>
<dbReference type="Proteomes" id="UP000034680">
    <property type="component" value="Unassembled WGS sequence"/>
</dbReference>
<proteinExistence type="predicted"/>
<reference evidence="1 2" key="1">
    <citation type="submission" date="2015-05" db="EMBL/GenBank/DDBJ databases">
        <title>Distinctive expansion of gene families associated with plant cell wall degradation and secondary metabolism in the genomes of grapevine trunk pathogens.</title>
        <authorList>
            <person name="Lawrence D.P."/>
            <person name="Travadon R."/>
            <person name="Rolshausen P.E."/>
            <person name="Baumgartner K."/>
        </authorList>
    </citation>
    <scope>NUCLEOTIDE SEQUENCE [LARGE SCALE GENOMIC DNA]</scope>
    <source>
        <strain evidence="1">DA912</strain>
    </source>
</reference>
<evidence type="ECO:0000313" key="1">
    <source>
        <dbReference type="EMBL" id="KKY29987.1"/>
    </source>
</evidence>
<accession>A0A0G2F5F3</accession>
<keyword evidence="2" id="KW-1185">Reference proteome</keyword>